<proteinExistence type="predicted"/>
<dbReference type="InterPro" id="IPR050708">
    <property type="entry name" value="T6SS_VgrG/RHS"/>
</dbReference>
<dbReference type="RefSeq" id="WP_083629467.1">
    <property type="nucleotide sequence ID" value="NZ_CP018820.1"/>
</dbReference>
<dbReference type="Gene3D" id="2.180.10.10">
    <property type="entry name" value="RHS repeat-associated core"/>
    <property type="match status" value="2"/>
</dbReference>
<dbReference type="Proteomes" id="UP000286681">
    <property type="component" value="Unassembled WGS sequence"/>
</dbReference>
<dbReference type="NCBIfam" id="TIGR01643">
    <property type="entry name" value="YD_repeat_2x"/>
    <property type="match status" value="4"/>
</dbReference>
<sequence length="1398" mass="147222">MLIQRQGDSRPYRRARTWLAATSILASGVAAPVAAQTAAPEHTAIDANGVDLINGTYNPKVVDVSIGPDGLDGLTYERSALARPLANRGYEGWVSIDTAGAVSVTIGITSEKFVLSGSTYVPVNGGASKLTHPSASAWVYTRGDGTQYSLFRDSSTDPIVMTGISEIKYPSGRKVNLHWVRKMFVIPCPLRPCPTTTRQRLSSITNSSGYQLKFSYAHNGGAVPPSTLIPNWMTLTKIQAINNQIDACDPVADTCSGFTRNWPEATYAQTIVGAVTTVDVVNDRGEAWRYTSSSTSAGIKPPSSASDTTTITFSSGMVSAHTEDGITTNYSFADVSGVRTATVTAPDSSTTIVKSAVATGLLASVENGLGKKVEYTYDTSGRLTEVKQPEGNKTVFGYDTRGNATSVTRKAKSGSGLADIVTTASYPASCTNQLTCNQPDWTKDALGKQTDYTYDATHGGVLTVTEPADVNGIRPQARYGYTLTGGGYRLTSVSACRSTASCVGTSDETRTTIGHDANFLSNSVTTGAGDGSLVATTTATRDAIGDVVTIDGPLSGADDTTTYRYASGRRLEGVISADPDGGGALNRRAQKLTYTADGQVATVENGTVAGVDDTAWAAFVPAEKVTTSWSNGRKAKDVLSSGGVDYAVTQYGYDAVGRLDCTAQRMNSAEFGSLPASACAPGTAGGDGPDRIVKNHYDAVGRANRIESAVGTADQADEVATTFTDNGQIATVADGKGNKTTYEYDGHDRLKKTRYPDPATAGTSSTSDYEELGYDAGSNVTSLRKRDGRSIVYGYDGLDRVTSTTYPSGGARAVHYSYDLRGLLTAARFDSASGSDAVLSAWDSLGRQTSSTTSLGGTSRTLSYTYDIAGNRLKIEHPDGTYAYTYHDGLNRPYYTVVNGTPVLQSYFDAQGRMYAMDRWRASNASWGMGTTYSYDSISRLGSQGHWFSGSGANVTTGFTHNPASQIVSRTRDNDDYRFTGFANVNRGYAVNGLNQLTGAGGATLSHDANGNLTSDGTTGYSYDVENRLVSTSTGATLTYDPLGRLWQTYSPTTGTTQFLYDGNALVAEYDGSGNMLRRYVHGAGLDNPLVEYAGASTASPRYLFADERGSVVAVTDADGSRIGLNSYDEYGVPASGNTGRFQYTGQTWIPELGAYYYKARIYNPALGRFMQTDPIGYGDGLNLYNYVGGDPVNFVDPTGEAQFCWGGGTSGSMLNGVVVVTHVRRQCVEYGGHPGRSTGRPGGRGGPERAAPRNTQRYVPAAERRLSEECKAALNEGGAIDVTSVNATAIVGGGPVGSLGAFRNSKTGTTGYLWSLGGGGGSDLGISLTEGRYNSLSSMTGYATTGSLTVGPLTGSVSFDKDRNYIGYDLGLSTPGLGANVNGASTQIFGCKIGGGK</sequence>
<dbReference type="InterPro" id="IPR031325">
    <property type="entry name" value="RHS_repeat"/>
</dbReference>
<name>A0AAJ4S1J3_9SPHN</name>
<dbReference type="PANTHER" id="PTHR32305:SF15">
    <property type="entry name" value="PROTEIN RHSA-RELATED"/>
    <property type="match status" value="1"/>
</dbReference>
<reference evidence="5 6" key="1">
    <citation type="submission" date="2018-07" db="EMBL/GenBank/DDBJ databases">
        <title>Genomic and Epidemiologic Investigation of an Indolent Hospital Outbreak.</title>
        <authorList>
            <person name="Johnson R.C."/>
            <person name="Deming C."/>
            <person name="Conlan S."/>
            <person name="Zellmer C.J."/>
            <person name="Michelin A.V."/>
            <person name="Lee-Lin S."/>
            <person name="Thomas P.J."/>
            <person name="Park M."/>
            <person name="Weingarten R.A."/>
            <person name="Less J."/>
            <person name="Dekker J.P."/>
            <person name="Frank K.M."/>
            <person name="Musser K.A."/>
            <person name="Mcquiston J.R."/>
            <person name="Henderson D.K."/>
            <person name="Lau A.F."/>
            <person name="Palmore T.N."/>
            <person name="Segre J.A."/>
        </authorList>
    </citation>
    <scope>NUCLEOTIDE SEQUENCE [LARGE SCALE GENOMIC DNA]</scope>
    <source>
        <strain evidence="5 6">SK-NIH.Env10_0317</strain>
    </source>
</reference>
<evidence type="ECO:0000256" key="3">
    <source>
        <dbReference type="SAM" id="SignalP"/>
    </source>
</evidence>
<feature type="chain" id="PRO_5042614825" description="Teneurin-like YD-shell domain-containing protein" evidence="3">
    <location>
        <begin position="36"/>
        <end position="1398"/>
    </location>
</feature>
<evidence type="ECO:0000259" key="4">
    <source>
        <dbReference type="Pfam" id="PF25023"/>
    </source>
</evidence>
<protein>
    <recommendedName>
        <fullName evidence="4">Teneurin-like YD-shell domain-containing protein</fullName>
    </recommendedName>
</protein>
<accession>A0AAJ4S1J3</accession>
<evidence type="ECO:0000313" key="5">
    <source>
        <dbReference type="EMBL" id="RSV01160.1"/>
    </source>
</evidence>
<feature type="region of interest" description="Disordered" evidence="2">
    <location>
        <begin position="1231"/>
        <end position="1255"/>
    </location>
</feature>
<dbReference type="NCBIfam" id="TIGR03696">
    <property type="entry name" value="Rhs_assc_core"/>
    <property type="match status" value="1"/>
</dbReference>
<organism evidence="5 6">
    <name type="scientific">Sphingomonas koreensis</name>
    <dbReference type="NCBI Taxonomy" id="93064"/>
    <lineage>
        <taxon>Bacteria</taxon>
        <taxon>Pseudomonadati</taxon>
        <taxon>Pseudomonadota</taxon>
        <taxon>Alphaproteobacteria</taxon>
        <taxon>Sphingomonadales</taxon>
        <taxon>Sphingomonadaceae</taxon>
        <taxon>Sphingomonas</taxon>
    </lineage>
</organism>
<evidence type="ECO:0000256" key="2">
    <source>
        <dbReference type="SAM" id="MobiDB-lite"/>
    </source>
</evidence>
<dbReference type="InterPro" id="IPR006530">
    <property type="entry name" value="YD"/>
</dbReference>
<keyword evidence="1" id="KW-0677">Repeat</keyword>
<evidence type="ECO:0000313" key="6">
    <source>
        <dbReference type="Proteomes" id="UP000286681"/>
    </source>
</evidence>
<gene>
    <name evidence="5" type="ORF">CA257_15205</name>
</gene>
<keyword evidence="3" id="KW-0732">Signal</keyword>
<dbReference type="Pfam" id="PF25023">
    <property type="entry name" value="TEN_YD-shell"/>
    <property type="match status" value="1"/>
</dbReference>
<comment type="caution">
    <text evidence="5">The sequence shown here is derived from an EMBL/GenBank/DDBJ whole genome shotgun (WGS) entry which is preliminary data.</text>
</comment>
<dbReference type="EMBL" id="QQWO01000013">
    <property type="protein sequence ID" value="RSV01160.1"/>
    <property type="molecule type" value="Genomic_DNA"/>
</dbReference>
<dbReference type="PANTHER" id="PTHR32305">
    <property type="match status" value="1"/>
</dbReference>
<dbReference type="InterPro" id="IPR022385">
    <property type="entry name" value="Rhs_assc_core"/>
</dbReference>
<feature type="signal peptide" evidence="3">
    <location>
        <begin position="1"/>
        <end position="35"/>
    </location>
</feature>
<dbReference type="GeneID" id="44132672"/>
<dbReference type="Pfam" id="PF05593">
    <property type="entry name" value="RHS_repeat"/>
    <property type="match status" value="3"/>
</dbReference>
<dbReference type="InterPro" id="IPR056823">
    <property type="entry name" value="TEN-like_YD-shell"/>
</dbReference>
<evidence type="ECO:0000256" key="1">
    <source>
        <dbReference type="ARBA" id="ARBA00022737"/>
    </source>
</evidence>
<feature type="domain" description="Teneurin-like YD-shell" evidence="4">
    <location>
        <begin position="908"/>
        <end position="1175"/>
    </location>
</feature>